<dbReference type="GO" id="GO:0005886">
    <property type="term" value="C:plasma membrane"/>
    <property type="evidence" value="ECO:0007669"/>
    <property type="project" value="UniProtKB-SubCell"/>
</dbReference>
<dbReference type="Proteomes" id="UP000275846">
    <property type="component" value="Unassembled WGS sequence"/>
</dbReference>
<sequence length="141" mass="16380">MRGVEFLFSKAGRRTGSCKPIQCWIPQEFTRGWEEYAENYCWVANTYFAMVDKKLPPDVERPRLQLVYYQWAPIELAVQALLFCLPCLVWRLGVLQSGFNLHRVLQLAADASELMPEAAPKAVHVVARYLETCIQRQRMSR</sequence>
<proteinExistence type="inferred from homology"/>
<dbReference type="Pfam" id="PF00876">
    <property type="entry name" value="Innexin"/>
    <property type="match status" value="1"/>
</dbReference>
<evidence type="ECO:0000256" key="4">
    <source>
        <dbReference type="ARBA" id="ARBA00022692"/>
    </source>
</evidence>
<keyword evidence="8 9" id="KW-0407">Ion channel</keyword>
<dbReference type="EMBL" id="UYSU01032757">
    <property type="protein sequence ID" value="VDL90520.1"/>
    <property type="molecule type" value="Genomic_DNA"/>
</dbReference>
<dbReference type="AlphaFoldDB" id="A0A183SIT7"/>
<evidence type="ECO:0000256" key="6">
    <source>
        <dbReference type="ARBA" id="ARBA00023065"/>
    </source>
</evidence>
<comment type="subcellular location">
    <subcellularLocation>
        <location evidence="1 9">Cell membrane</location>
        <topology evidence="1 9">Multi-pass membrane protein</topology>
    </subcellularLocation>
</comment>
<keyword evidence="11" id="KW-1185">Reference proteome</keyword>
<keyword evidence="2 9" id="KW-0813">Transport</keyword>
<evidence type="ECO:0000256" key="1">
    <source>
        <dbReference type="ARBA" id="ARBA00004651"/>
    </source>
</evidence>
<evidence type="ECO:0000256" key="7">
    <source>
        <dbReference type="ARBA" id="ARBA00023136"/>
    </source>
</evidence>
<evidence type="ECO:0000313" key="12">
    <source>
        <dbReference type="WBParaSite" id="SSLN_0000427901-mRNA-1"/>
    </source>
</evidence>
<accession>A0A183SIT7</accession>
<evidence type="ECO:0000256" key="9">
    <source>
        <dbReference type="RuleBase" id="RU010713"/>
    </source>
</evidence>
<dbReference type="GO" id="GO:0005921">
    <property type="term" value="C:gap junction"/>
    <property type="evidence" value="ECO:0007669"/>
    <property type="project" value="UniProtKB-UniRule"/>
</dbReference>
<protein>
    <recommendedName>
        <fullName evidence="9">Innexin</fullName>
    </recommendedName>
</protein>
<comment type="function">
    <text evidence="9">Structural component of the gap junctions.</text>
</comment>
<organism evidence="12">
    <name type="scientific">Schistocephalus solidus</name>
    <name type="common">Tapeworm</name>
    <dbReference type="NCBI Taxonomy" id="70667"/>
    <lineage>
        <taxon>Eukaryota</taxon>
        <taxon>Metazoa</taxon>
        <taxon>Spiralia</taxon>
        <taxon>Lophotrochozoa</taxon>
        <taxon>Platyhelminthes</taxon>
        <taxon>Cestoda</taxon>
        <taxon>Eucestoda</taxon>
        <taxon>Diphyllobothriidea</taxon>
        <taxon>Diphyllobothriidae</taxon>
        <taxon>Schistocephalus</taxon>
    </lineage>
</organism>
<comment type="similarity">
    <text evidence="9">Belongs to the pannexin family.</text>
</comment>
<evidence type="ECO:0000256" key="8">
    <source>
        <dbReference type="ARBA" id="ARBA00023303"/>
    </source>
</evidence>
<dbReference type="InterPro" id="IPR000990">
    <property type="entry name" value="Innexin"/>
</dbReference>
<reference evidence="10 11" key="2">
    <citation type="submission" date="2018-11" db="EMBL/GenBank/DDBJ databases">
        <authorList>
            <consortium name="Pathogen Informatics"/>
        </authorList>
    </citation>
    <scope>NUCLEOTIDE SEQUENCE [LARGE SCALE GENOMIC DNA]</scope>
    <source>
        <strain evidence="10 11">NST_G2</strain>
    </source>
</reference>
<dbReference type="GO" id="GO:0034220">
    <property type="term" value="P:monoatomic ion transmembrane transport"/>
    <property type="evidence" value="ECO:0007669"/>
    <property type="project" value="UniProtKB-KW"/>
</dbReference>
<dbReference type="PANTHER" id="PTHR11893:SF36">
    <property type="entry name" value="INNEXIN-5"/>
    <property type="match status" value="1"/>
</dbReference>
<dbReference type="GO" id="GO:0005243">
    <property type="term" value="F:gap junction channel activity"/>
    <property type="evidence" value="ECO:0007669"/>
    <property type="project" value="TreeGrafter"/>
</dbReference>
<dbReference type="PANTHER" id="PTHR11893">
    <property type="entry name" value="INNEXIN"/>
    <property type="match status" value="1"/>
</dbReference>
<keyword evidence="7" id="KW-0472">Membrane</keyword>
<evidence type="ECO:0000256" key="2">
    <source>
        <dbReference type="ARBA" id="ARBA00022448"/>
    </source>
</evidence>
<keyword evidence="5" id="KW-1133">Transmembrane helix</keyword>
<keyword evidence="3" id="KW-1003">Cell membrane</keyword>
<evidence type="ECO:0000256" key="5">
    <source>
        <dbReference type="ARBA" id="ARBA00022989"/>
    </source>
</evidence>
<dbReference type="PRINTS" id="PR01262">
    <property type="entry name" value="INNEXIN"/>
</dbReference>
<reference evidence="12" key="1">
    <citation type="submission" date="2016-06" db="UniProtKB">
        <authorList>
            <consortium name="WormBaseParasite"/>
        </authorList>
    </citation>
    <scope>IDENTIFICATION</scope>
</reference>
<keyword evidence="4" id="KW-0812">Transmembrane</keyword>
<dbReference type="OrthoDB" id="5867527at2759"/>
<evidence type="ECO:0000313" key="11">
    <source>
        <dbReference type="Proteomes" id="UP000275846"/>
    </source>
</evidence>
<keyword evidence="6 9" id="KW-0406">Ion transport</keyword>
<gene>
    <name evidence="9" type="primary">inx</name>
    <name evidence="10" type="ORF">SSLN_LOCUS4135</name>
</gene>
<dbReference type="PROSITE" id="PS51013">
    <property type="entry name" value="PANNEXIN"/>
    <property type="match status" value="1"/>
</dbReference>
<evidence type="ECO:0000313" key="10">
    <source>
        <dbReference type="EMBL" id="VDL90520.1"/>
    </source>
</evidence>
<dbReference type="WBParaSite" id="SSLN_0000427901-mRNA-1">
    <property type="protein sequence ID" value="SSLN_0000427901-mRNA-1"/>
    <property type="gene ID" value="SSLN_0000427901"/>
</dbReference>
<evidence type="ECO:0000256" key="3">
    <source>
        <dbReference type="ARBA" id="ARBA00022475"/>
    </source>
</evidence>
<name>A0A183SIT7_SCHSO</name>